<sequence length="365" mass="40364">MPGGKFETISRQGVHTLKISKIEISEGDIYEINVGGLEGSCVITVLEAEKKPVMNWKPKKVEMESDKSETIKIPFSVKGGRKGNPKPKLCRNGEPVDLEKMKDLIEVVINDDVVEIKFKNPKKEDAGKWVLELSNSGGSALAPFEVMIKDKPKPPKGPLQTRNVTAKGCDLIWNAPDTDDSSPVQGYVVEMQEGDGKWTKIGETKQTEFKVVKSLKEHGQYKFRVKAVNDVGQSEPLTSETITAKNPYSIPDKPKNMTATDINKNSLSLQWEAPDNDGGSPVEKYVIEKRDKSGKNWTEVGTVQSSERKSVFTLIDDTVIEGNEYYYRVYAVNQAGSGDPCDHGRAFKILAKPADPLVDFGLSKT</sequence>
<dbReference type="GO" id="GO:0031430">
    <property type="term" value="C:M band"/>
    <property type="evidence" value="ECO:0007669"/>
    <property type="project" value="TreeGrafter"/>
</dbReference>
<dbReference type="GO" id="GO:0008307">
    <property type="term" value="F:structural constituent of muscle"/>
    <property type="evidence" value="ECO:0007669"/>
    <property type="project" value="TreeGrafter"/>
</dbReference>
<dbReference type="Gene3D" id="2.60.40.10">
    <property type="entry name" value="Immunoglobulins"/>
    <property type="match status" value="3"/>
</dbReference>
<protein>
    <recommendedName>
        <fullName evidence="2">Fibronectin type-III domain-containing protein</fullName>
    </recommendedName>
</protein>
<dbReference type="PROSITE" id="PS50853">
    <property type="entry name" value="FN3"/>
    <property type="match status" value="2"/>
</dbReference>
<dbReference type="GO" id="GO:0045214">
    <property type="term" value="P:sarcomere organization"/>
    <property type="evidence" value="ECO:0007669"/>
    <property type="project" value="TreeGrafter"/>
</dbReference>
<dbReference type="PRINTS" id="PR00014">
    <property type="entry name" value="FNTYPEIII"/>
</dbReference>
<feature type="non-terminal residue" evidence="3">
    <location>
        <position position="365"/>
    </location>
</feature>
<dbReference type="SUPFAM" id="SSF48726">
    <property type="entry name" value="Immunoglobulin"/>
    <property type="match status" value="1"/>
</dbReference>
<dbReference type="AlphaFoldDB" id="J9EJI6"/>
<gene>
    <name evidence="3" type="ORF">WUBG_11904</name>
</gene>
<evidence type="ECO:0000313" key="4">
    <source>
        <dbReference type="Proteomes" id="UP000004810"/>
    </source>
</evidence>
<dbReference type="InterPro" id="IPR013783">
    <property type="entry name" value="Ig-like_fold"/>
</dbReference>
<dbReference type="FunFam" id="2.60.40.10:FF:000160">
    <property type="entry name" value="Titin a"/>
    <property type="match status" value="1"/>
</dbReference>
<feature type="domain" description="Fibronectin type-III" evidence="2">
    <location>
        <begin position="253"/>
        <end position="354"/>
    </location>
</feature>
<dbReference type="PANTHER" id="PTHR14340">
    <property type="entry name" value="MICROFIBRIL-ASSOCIATED GLYCOPROTEIN 3"/>
    <property type="match status" value="1"/>
</dbReference>
<keyword evidence="1" id="KW-0393">Immunoglobulin domain</keyword>
<dbReference type="GO" id="GO:0048738">
    <property type="term" value="P:cardiac muscle tissue development"/>
    <property type="evidence" value="ECO:0007669"/>
    <property type="project" value="TreeGrafter"/>
</dbReference>
<evidence type="ECO:0000259" key="2">
    <source>
        <dbReference type="PROSITE" id="PS50853"/>
    </source>
</evidence>
<dbReference type="Proteomes" id="UP000004810">
    <property type="component" value="Unassembled WGS sequence"/>
</dbReference>
<dbReference type="CDD" id="cd00063">
    <property type="entry name" value="FN3"/>
    <property type="match status" value="2"/>
</dbReference>
<evidence type="ECO:0000313" key="3">
    <source>
        <dbReference type="EMBL" id="EJW77187.1"/>
    </source>
</evidence>
<dbReference type="InterPro" id="IPR036116">
    <property type="entry name" value="FN3_sf"/>
</dbReference>
<evidence type="ECO:0000256" key="1">
    <source>
        <dbReference type="ARBA" id="ARBA00023319"/>
    </source>
</evidence>
<dbReference type="PANTHER" id="PTHR14340:SF13">
    <property type="entry name" value="TITIN"/>
    <property type="match status" value="1"/>
</dbReference>
<reference evidence="4" key="1">
    <citation type="submission" date="2012-08" db="EMBL/GenBank/DDBJ databases">
        <title>The Genome Sequence of Wuchereria bancrofti.</title>
        <authorList>
            <person name="Nutman T.B."/>
            <person name="Fink D.L."/>
            <person name="Russ C."/>
            <person name="Young S."/>
            <person name="Zeng Q."/>
            <person name="Koehrsen M."/>
            <person name="Alvarado L."/>
            <person name="Berlin A."/>
            <person name="Chapman S.B."/>
            <person name="Chen Z."/>
            <person name="Freedman E."/>
            <person name="Gellesch M."/>
            <person name="Goldberg J."/>
            <person name="Griggs A."/>
            <person name="Gujja S."/>
            <person name="Heilman E.R."/>
            <person name="Heiman D."/>
            <person name="Hepburn T."/>
            <person name="Howarth C."/>
            <person name="Jen D."/>
            <person name="Larson L."/>
            <person name="Lewis B."/>
            <person name="Mehta T."/>
            <person name="Park D."/>
            <person name="Pearson M."/>
            <person name="Roberts A."/>
            <person name="Saif S."/>
            <person name="Shea T."/>
            <person name="Shenoy N."/>
            <person name="Sisk P."/>
            <person name="Stolte C."/>
            <person name="Sykes S."/>
            <person name="Walk T."/>
            <person name="White J."/>
            <person name="Yandava C."/>
            <person name="Haas B."/>
            <person name="Henn M.R."/>
            <person name="Nusbaum C."/>
            <person name="Birren B."/>
        </authorList>
    </citation>
    <scope>NUCLEOTIDE SEQUENCE [LARGE SCALE GENOMIC DNA]</scope>
    <source>
        <strain evidence="4">NA</strain>
    </source>
</reference>
<name>J9EJI6_WUCBA</name>
<dbReference type="SMART" id="SM00060">
    <property type="entry name" value="FN3"/>
    <property type="match status" value="2"/>
</dbReference>
<organism evidence="3 4">
    <name type="scientific">Wuchereria bancrofti</name>
    <dbReference type="NCBI Taxonomy" id="6293"/>
    <lineage>
        <taxon>Eukaryota</taxon>
        <taxon>Metazoa</taxon>
        <taxon>Ecdysozoa</taxon>
        <taxon>Nematoda</taxon>
        <taxon>Chromadorea</taxon>
        <taxon>Rhabditida</taxon>
        <taxon>Spirurina</taxon>
        <taxon>Spiruromorpha</taxon>
        <taxon>Filarioidea</taxon>
        <taxon>Onchocercidae</taxon>
        <taxon>Wuchereria</taxon>
    </lineage>
</organism>
<dbReference type="EMBL" id="ADBV01008090">
    <property type="protein sequence ID" value="EJW77187.1"/>
    <property type="molecule type" value="Genomic_DNA"/>
</dbReference>
<proteinExistence type="predicted"/>
<accession>J9EJI6</accession>
<comment type="caution">
    <text evidence="3">The sequence shown here is derived from an EMBL/GenBank/DDBJ whole genome shotgun (WGS) entry which is preliminary data.</text>
</comment>
<dbReference type="FunFam" id="2.60.40.10:FF:000127">
    <property type="entry name" value="titin isoform X1"/>
    <property type="match status" value="1"/>
</dbReference>
<feature type="domain" description="Fibronectin type-III" evidence="2">
    <location>
        <begin position="155"/>
        <end position="247"/>
    </location>
</feature>
<dbReference type="InterPro" id="IPR003961">
    <property type="entry name" value="FN3_dom"/>
</dbReference>
<dbReference type="Pfam" id="PF00041">
    <property type="entry name" value="fn3"/>
    <property type="match status" value="2"/>
</dbReference>
<dbReference type="SUPFAM" id="SSF49265">
    <property type="entry name" value="Fibronectin type III"/>
    <property type="match status" value="1"/>
</dbReference>
<dbReference type="InterPro" id="IPR036179">
    <property type="entry name" value="Ig-like_dom_sf"/>
</dbReference>